<feature type="compositionally biased region" description="Polar residues" evidence="1">
    <location>
        <begin position="131"/>
        <end position="146"/>
    </location>
</feature>
<evidence type="ECO:0000313" key="3">
    <source>
        <dbReference type="Proteomes" id="UP001221898"/>
    </source>
</evidence>
<protein>
    <recommendedName>
        <fullName evidence="4">Interferon-induced protein 44-like</fullName>
    </recommendedName>
</protein>
<dbReference type="InterPro" id="IPR027417">
    <property type="entry name" value="P-loop_NTPase"/>
</dbReference>
<name>A0AAD7R7G4_9TELE</name>
<dbReference type="PANTHER" id="PTHR14241:SF1">
    <property type="entry name" value="INTERFERON-INDUCED PROTEIN 44-RELATED"/>
    <property type="match status" value="1"/>
</dbReference>
<comment type="caution">
    <text evidence="2">The sequence shown here is derived from an EMBL/GenBank/DDBJ whole genome shotgun (WGS) entry which is preliminary data.</text>
</comment>
<dbReference type="CDD" id="cd00882">
    <property type="entry name" value="Ras_like_GTPase"/>
    <property type="match status" value="1"/>
</dbReference>
<dbReference type="Proteomes" id="UP001221898">
    <property type="component" value="Unassembled WGS sequence"/>
</dbReference>
<evidence type="ECO:0000313" key="2">
    <source>
        <dbReference type="EMBL" id="KAJ8367660.1"/>
    </source>
</evidence>
<organism evidence="2 3">
    <name type="scientific">Aldrovandia affinis</name>
    <dbReference type="NCBI Taxonomy" id="143900"/>
    <lineage>
        <taxon>Eukaryota</taxon>
        <taxon>Metazoa</taxon>
        <taxon>Chordata</taxon>
        <taxon>Craniata</taxon>
        <taxon>Vertebrata</taxon>
        <taxon>Euteleostomi</taxon>
        <taxon>Actinopterygii</taxon>
        <taxon>Neopterygii</taxon>
        <taxon>Teleostei</taxon>
        <taxon>Notacanthiformes</taxon>
        <taxon>Halosauridae</taxon>
        <taxon>Aldrovandia</taxon>
    </lineage>
</organism>
<reference evidence="2" key="1">
    <citation type="journal article" date="2023" name="Science">
        <title>Genome structures resolve the early diversification of teleost fishes.</title>
        <authorList>
            <person name="Parey E."/>
            <person name="Louis A."/>
            <person name="Montfort J."/>
            <person name="Bouchez O."/>
            <person name="Roques C."/>
            <person name="Iampietro C."/>
            <person name="Lluch J."/>
            <person name="Castinel A."/>
            <person name="Donnadieu C."/>
            <person name="Desvignes T."/>
            <person name="Floi Bucao C."/>
            <person name="Jouanno E."/>
            <person name="Wen M."/>
            <person name="Mejri S."/>
            <person name="Dirks R."/>
            <person name="Jansen H."/>
            <person name="Henkel C."/>
            <person name="Chen W.J."/>
            <person name="Zahm M."/>
            <person name="Cabau C."/>
            <person name="Klopp C."/>
            <person name="Thompson A.W."/>
            <person name="Robinson-Rechavi M."/>
            <person name="Braasch I."/>
            <person name="Lecointre G."/>
            <person name="Bobe J."/>
            <person name="Postlethwait J.H."/>
            <person name="Berthelot C."/>
            <person name="Roest Crollius H."/>
            <person name="Guiguen Y."/>
        </authorList>
    </citation>
    <scope>NUCLEOTIDE SEQUENCE</scope>
    <source>
        <strain evidence="2">NC1722</strain>
    </source>
</reference>
<feature type="region of interest" description="Disordered" evidence="1">
    <location>
        <begin position="105"/>
        <end position="147"/>
    </location>
</feature>
<dbReference type="Gene3D" id="3.40.50.300">
    <property type="entry name" value="P-loop containing nucleotide triphosphate hydrolases"/>
    <property type="match status" value="1"/>
</dbReference>
<dbReference type="SUPFAM" id="SSF52540">
    <property type="entry name" value="P-loop containing nucleoside triphosphate hydrolases"/>
    <property type="match status" value="1"/>
</dbReference>
<dbReference type="PANTHER" id="PTHR14241">
    <property type="entry name" value="INTERFERON-INDUCED PROTEIN 44"/>
    <property type="match status" value="1"/>
</dbReference>
<gene>
    <name evidence="2" type="ORF">AAFF_G00313900</name>
</gene>
<keyword evidence="3" id="KW-1185">Reference proteome</keyword>
<feature type="compositionally biased region" description="Polar residues" evidence="1">
    <location>
        <begin position="61"/>
        <end position="82"/>
    </location>
</feature>
<feature type="compositionally biased region" description="Basic and acidic residues" evidence="1">
    <location>
        <begin position="33"/>
        <end position="52"/>
    </location>
</feature>
<feature type="compositionally biased region" description="Polar residues" evidence="1">
    <location>
        <begin position="21"/>
        <end position="30"/>
    </location>
</feature>
<feature type="compositionally biased region" description="Low complexity" evidence="1">
    <location>
        <begin position="106"/>
        <end position="125"/>
    </location>
</feature>
<evidence type="ECO:0008006" key="4">
    <source>
        <dbReference type="Google" id="ProtNLM"/>
    </source>
</evidence>
<accession>A0AAD7R7G4</accession>
<dbReference type="GO" id="GO:0006955">
    <property type="term" value="P:immune response"/>
    <property type="evidence" value="ECO:0007669"/>
    <property type="project" value="TreeGrafter"/>
</dbReference>
<proteinExistence type="predicted"/>
<dbReference type="AlphaFoldDB" id="A0AAD7R7G4"/>
<sequence length="386" mass="43265">MRDVLKSIDTIRQEADKRMRAQQSRQSGQQCELMKKEDSFKVQETLKDRAEQPHPVAVGSPEQTTVALKQQPSPPSVGSKTANKNVQIQFGSMDDKIWEQIKNRLTTQKQQPSPPSISSQTGQQTEKQPSDQKQLNKMGSSCSEFSTPWREMSWRDKEGTLEKLRTFTSGNPNLGKLRILLNGPVGVGKSSFINSINNIFQERLTTPALADGIGDQSFTKKYTTYFTDDPSMPGSTYSFAFTDVMGLEGDQGVCTSDIINAIKGHVKEGYEFNPRAPLSKDDSYWYNNSPSLEDQAHCLVTVVDANKIAIMSDETFRKLREIRLAASKLGIPQVVVVTKVDELCPLVKEELKTEYKCKLLKEKMDQFSAKVGIPVNCILPVKDYHN</sequence>
<feature type="compositionally biased region" description="Basic and acidic residues" evidence="1">
    <location>
        <begin position="1"/>
        <end position="19"/>
    </location>
</feature>
<feature type="region of interest" description="Disordered" evidence="1">
    <location>
        <begin position="1"/>
        <end position="82"/>
    </location>
</feature>
<evidence type="ECO:0000256" key="1">
    <source>
        <dbReference type="SAM" id="MobiDB-lite"/>
    </source>
</evidence>
<dbReference type="EMBL" id="JAINUG010000461">
    <property type="protein sequence ID" value="KAJ8367660.1"/>
    <property type="molecule type" value="Genomic_DNA"/>
</dbReference>